<keyword evidence="8" id="KW-0808">Transferase</keyword>
<dbReference type="AlphaFoldDB" id="A0A844T3Z6"/>
<evidence type="ECO:0000256" key="1">
    <source>
        <dbReference type="ARBA" id="ARBA00022670"/>
    </source>
</evidence>
<evidence type="ECO:0000313" key="8">
    <source>
        <dbReference type="EMBL" id="MVT72335.1"/>
    </source>
</evidence>
<dbReference type="Pfam" id="PF14464">
    <property type="entry name" value="Prok-JAB"/>
    <property type="match status" value="1"/>
</dbReference>
<dbReference type="GO" id="GO:0008237">
    <property type="term" value="F:metallopeptidase activity"/>
    <property type="evidence" value="ECO:0007669"/>
    <property type="project" value="UniProtKB-KW"/>
</dbReference>
<keyword evidence="5" id="KW-0482">Metalloprotease</keyword>
<dbReference type="InterPro" id="IPR028090">
    <property type="entry name" value="JAB_dom_prok"/>
</dbReference>
<name>A0A844T3Z6_9BRAD</name>
<accession>A0A844T3Z6</accession>
<dbReference type="Proteomes" id="UP000449969">
    <property type="component" value="Unassembled WGS sequence"/>
</dbReference>
<proteinExistence type="predicted"/>
<dbReference type="GO" id="GO:0016779">
    <property type="term" value="F:nucleotidyltransferase activity"/>
    <property type="evidence" value="ECO:0007669"/>
    <property type="project" value="UniProtKB-KW"/>
</dbReference>
<dbReference type="EMBL" id="WQNE01000002">
    <property type="protein sequence ID" value="MVT72335.1"/>
    <property type="molecule type" value="Genomic_DNA"/>
</dbReference>
<protein>
    <submittedName>
        <fullName evidence="8">ThiF family adenylyltransferase</fullName>
    </submittedName>
</protein>
<reference evidence="8 9" key="1">
    <citation type="submission" date="2019-12" db="EMBL/GenBank/DDBJ databases">
        <title>Draft genome sequences Bradyrhizobium cajani AMBPC1010, Bradyrhizobium pachyrhizi AMBPC1040 and Bradyrhizobium yuanmingense ALSPC3051, three plant growth promoting strains isolated from nodules of Cajanus cajan L. in Dominican Republic.</title>
        <authorList>
            <person name="Flores-Felix J.D."/>
            <person name="Araujo J."/>
            <person name="Diaz-Alcantara C."/>
            <person name="Gonzalez-Andres F."/>
            <person name="Velazquez E."/>
        </authorList>
    </citation>
    <scope>NUCLEOTIDE SEQUENCE [LARGE SCALE GENOMIC DNA]</scope>
    <source>
        <strain evidence="8 9">1010</strain>
    </source>
</reference>
<keyword evidence="8" id="KW-0548">Nucleotidyltransferase</keyword>
<keyword evidence="4" id="KW-0862">Zinc</keyword>
<keyword evidence="2" id="KW-0479">Metal-binding</keyword>
<evidence type="ECO:0000256" key="4">
    <source>
        <dbReference type="ARBA" id="ARBA00022833"/>
    </source>
</evidence>
<dbReference type="GO" id="GO:0006508">
    <property type="term" value="P:proteolysis"/>
    <property type="evidence" value="ECO:0007669"/>
    <property type="project" value="UniProtKB-KW"/>
</dbReference>
<dbReference type="SUPFAM" id="SSF69572">
    <property type="entry name" value="Activating enzymes of the ubiquitin-like proteins"/>
    <property type="match status" value="1"/>
</dbReference>
<dbReference type="InterPro" id="IPR035985">
    <property type="entry name" value="Ubiquitin-activating_enz"/>
</dbReference>
<keyword evidence="9" id="KW-1185">Reference proteome</keyword>
<dbReference type="Gene3D" id="3.40.50.720">
    <property type="entry name" value="NAD(P)-binding Rossmann-like Domain"/>
    <property type="match status" value="1"/>
</dbReference>
<dbReference type="Pfam" id="PF00899">
    <property type="entry name" value="ThiF"/>
    <property type="match status" value="1"/>
</dbReference>
<dbReference type="InterPro" id="IPR000594">
    <property type="entry name" value="ThiF_NAD_FAD-bd"/>
</dbReference>
<comment type="caution">
    <text evidence="8">The sequence shown here is derived from an EMBL/GenBank/DDBJ whole genome shotgun (WGS) entry which is preliminary data.</text>
</comment>
<evidence type="ECO:0000256" key="2">
    <source>
        <dbReference type="ARBA" id="ARBA00022723"/>
    </source>
</evidence>
<feature type="domain" description="THIF-type NAD/FAD binding fold" evidence="6">
    <location>
        <begin position="177"/>
        <end position="312"/>
    </location>
</feature>
<evidence type="ECO:0000259" key="7">
    <source>
        <dbReference type="Pfam" id="PF14464"/>
    </source>
</evidence>
<dbReference type="GO" id="GO:0008641">
    <property type="term" value="F:ubiquitin-like modifier activating enzyme activity"/>
    <property type="evidence" value="ECO:0007669"/>
    <property type="project" value="InterPro"/>
</dbReference>
<evidence type="ECO:0000256" key="3">
    <source>
        <dbReference type="ARBA" id="ARBA00022801"/>
    </source>
</evidence>
<dbReference type="RefSeq" id="WP_254125776.1">
    <property type="nucleotide sequence ID" value="NZ_JANADL010000026.1"/>
</dbReference>
<organism evidence="8 9">
    <name type="scientific">Bradyrhizobium cajani</name>
    <dbReference type="NCBI Taxonomy" id="1928661"/>
    <lineage>
        <taxon>Bacteria</taxon>
        <taxon>Pseudomonadati</taxon>
        <taxon>Pseudomonadota</taxon>
        <taxon>Alphaproteobacteria</taxon>
        <taxon>Hyphomicrobiales</taxon>
        <taxon>Nitrobacteraceae</taxon>
        <taxon>Bradyrhizobium</taxon>
    </lineage>
</organism>
<gene>
    <name evidence="8" type="ORF">GPL20_04315</name>
</gene>
<feature type="domain" description="JAB" evidence="7">
    <location>
        <begin position="12"/>
        <end position="111"/>
    </location>
</feature>
<evidence type="ECO:0000313" key="9">
    <source>
        <dbReference type="Proteomes" id="UP000449969"/>
    </source>
</evidence>
<keyword evidence="1" id="KW-0645">Protease</keyword>
<evidence type="ECO:0000259" key="6">
    <source>
        <dbReference type="Pfam" id="PF00899"/>
    </source>
</evidence>
<dbReference type="GO" id="GO:0046872">
    <property type="term" value="F:metal ion binding"/>
    <property type="evidence" value="ECO:0007669"/>
    <property type="project" value="UniProtKB-KW"/>
</dbReference>
<evidence type="ECO:0000256" key="5">
    <source>
        <dbReference type="ARBA" id="ARBA00023049"/>
    </source>
</evidence>
<keyword evidence="3" id="KW-0378">Hydrolase</keyword>
<sequence>MISPALALTGVLYDRLVDHLYPGDRKEAAAILLCSRTPGPRLRLLAQDAILVPHAACKVREPDRINWPGEYLERAIDLAEPFGLAIVLIHSHPGGLFAFSRPDDDSDAIVMPCLFQACGDSHGSAIMTPDGAIRARLYDSDLNKTAVELVSVAGHDLRFFWECDAERRDRAKRPMAFTSDMTAELKRLSATTIGVSGTGSIVAEQNARMGFGRNDYVDFDKVEGRNLNRILNSTLKDVELKKPKAEMFAEAVATYRGPGVAFPVTKSITTREAVLAASQADVLFCCVDTLEARYIADLISSAFLIPLFDVGVSIPTRRTPDGAPAIADVCGRIDYVQPGRSLLQDRGVYTPDTLRAEYLRNAFPEAFRAEVEAGYIKGVAEEAPSVIMLNMRAAAACVNEFIARAYPFRLDSNEKYARTIFSLAACEEEFMAETEFTVSDNPVLGRGAQEPLLELPTLAPRREKKA</sequence>